<feature type="domain" description="SLH" evidence="3">
    <location>
        <begin position="27"/>
        <end position="90"/>
    </location>
</feature>
<dbReference type="Pfam" id="PF00395">
    <property type="entry name" value="SLH"/>
    <property type="match status" value="2"/>
</dbReference>
<keyword evidence="1" id="KW-0677">Repeat</keyword>
<sequence length="646" mass="70212">MILRKSKIFYKLTAIFMAFMMLGNISFAAVMTDVTESHWANTVVQNMVDEDIMAIYEDNSFKPNETASKAETLIVIYRAAIAAGLLTASEGAILADSYETQLEALNMPKMLAPYGGDVYPALGYALENEIVVMDEVKYFVSEGAFTGVSRVEASVFFGKALNLYKNENLNKIISLSYKDAFEISLSALKYVNLLIDYNIVSAKGDSNGNFNPKTILNRAVLAVFADGYYGAITTGVSEIPTTAPEQPSTTDNEVPVIGDPDAPVTGDVETAETPSVETVTGTITDIFSDLKYLEVKSTAGKVATYNVKSVPIYADAVAISLDHLKTGIAVTLTIEDSAVTRVDVPLFFDNVSGSFNSISGYLGTDKDFRSLKIALDSGGFDFKRVYADTRVIVDGVSADIDDLKNNYYLTIYYQDYTAMSIVAYSDDYEFKGMLTADIPLKAPTSLEVTLEDGTQFKAPIADGVTFTNVTGNRLYENDIVNVTLVYGVVKSITYAGEVRDIKGIIKGIYIKAESEIALDTGAKEYEIVPVDPNLNIIAEDGEEGLNIYDLRLDQIANVHIGFDGIEVIRLGDVADIEAFNATVTSVITTSNIMIVVDDSGISKTIAFAKNSNLDITDYMAGDKLYISGRKITEGLFEADHITSVTQ</sequence>
<name>A0ABS5PKZ1_9FIRM</name>
<organism evidence="4 5">
    <name type="scientific">Fusibacter paucivorans</name>
    <dbReference type="NCBI Taxonomy" id="76009"/>
    <lineage>
        <taxon>Bacteria</taxon>
        <taxon>Bacillati</taxon>
        <taxon>Bacillota</taxon>
        <taxon>Clostridia</taxon>
        <taxon>Eubacteriales</taxon>
        <taxon>Eubacteriales Family XII. Incertae Sedis</taxon>
        <taxon>Fusibacter</taxon>
    </lineage>
</organism>
<comment type="caution">
    <text evidence="4">The sequence shown here is derived from an EMBL/GenBank/DDBJ whole genome shotgun (WGS) entry which is preliminary data.</text>
</comment>
<keyword evidence="2" id="KW-0732">Signal</keyword>
<evidence type="ECO:0000313" key="4">
    <source>
        <dbReference type="EMBL" id="MBS7525840.1"/>
    </source>
</evidence>
<feature type="signal peptide" evidence="2">
    <location>
        <begin position="1"/>
        <end position="28"/>
    </location>
</feature>
<evidence type="ECO:0000256" key="2">
    <source>
        <dbReference type="SAM" id="SignalP"/>
    </source>
</evidence>
<reference evidence="4 5" key="1">
    <citation type="submission" date="2021-05" db="EMBL/GenBank/DDBJ databases">
        <title>Fusibacter ferrireducens sp. nov., an anaerobic, sulfur- and Fe-reducing bacterium isolated from the mangrove sediment.</title>
        <authorList>
            <person name="Qiu D."/>
        </authorList>
    </citation>
    <scope>NUCLEOTIDE SEQUENCE [LARGE SCALE GENOMIC DNA]</scope>
    <source>
        <strain evidence="4 5">DSM 12116</strain>
    </source>
</reference>
<feature type="domain" description="SLH" evidence="3">
    <location>
        <begin position="174"/>
        <end position="239"/>
    </location>
</feature>
<evidence type="ECO:0000259" key="3">
    <source>
        <dbReference type="PROSITE" id="PS51272"/>
    </source>
</evidence>
<feature type="chain" id="PRO_5045051001" evidence="2">
    <location>
        <begin position="29"/>
        <end position="646"/>
    </location>
</feature>
<keyword evidence="5" id="KW-1185">Reference proteome</keyword>
<proteinExistence type="predicted"/>
<dbReference type="RefSeq" id="WP_213235624.1">
    <property type="nucleotide sequence ID" value="NZ_JAHBCL010000005.1"/>
</dbReference>
<dbReference type="EMBL" id="JAHBCL010000005">
    <property type="protein sequence ID" value="MBS7525840.1"/>
    <property type="molecule type" value="Genomic_DNA"/>
</dbReference>
<gene>
    <name evidence="4" type="ORF">KHM83_04015</name>
</gene>
<evidence type="ECO:0000313" key="5">
    <source>
        <dbReference type="Proteomes" id="UP000746471"/>
    </source>
</evidence>
<dbReference type="InterPro" id="IPR001119">
    <property type="entry name" value="SLH_dom"/>
</dbReference>
<dbReference type="PROSITE" id="PS51272">
    <property type="entry name" value="SLH"/>
    <property type="match status" value="2"/>
</dbReference>
<protein>
    <submittedName>
        <fullName evidence="4">S-layer homology domain-containing protein</fullName>
    </submittedName>
</protein>
<dbReference type="Proteomes" id="UP000746471">
    <property type="component" value="Unassembled WGS sequence"/>
</dbReference>
<evidence type="ECO:0000256" key="1">
    <source>
        <dbReference type="ARBA" id="ARBA00022737"/>
    </source>
</evidence>
<accession>A0ABS5PKZ1</accession>